<feature type="domain" description="ABC transporter" evidence="5">
    <location>
        <begin position="2"/>
        <end position="216"/>
    </location>
</feature>
<dbReference type="STRING" id="637679.GCA_001550055_01642"/>
<keyword evidence="7" id="KW-1185">Reference proteome</keyword>
<evidence type="ECO:0000256" key="1">
    <source>
        <dbReference type="ARBA" id="ARBA00005417"/>
    </source>
</evidence>
<dbReference type="AlphaFoldDB" id="A0A1G7F8N7"/>
<evidence type="ECO:0000256" key="3">
    <source>
        <dbReference type="ARBA" id="ARBA00022741"/>
    </source>
</evidence>
<dbReference type="GO" id="GO:0016887">
    <property type="term" value="F:ATP hydrolysis activity"/>
    <property type="evidence" value="ECO:0007669"/>
    <property type="project" value="InterPro"/>
</dbReference>
<protein>
    <submittedName>
        <fullName evidence="6">Capsular polysaccharide transport system ATP-binding protein</fullName>
    </submittedName>
</protein>
<dbReference type="OrthoDB" id="9778870at2"/>
<evidence type="ECO:0000256" key="2">
    <source>
        <dbReference type="ARBA" id="ARBA00022448"/>
    </source>
</evidence>
<dbReference type="Proteomes" id="UP000183685">
    <property type="component" value="Unassembled WGS sequence"/>
</dbReference>
<dbReference type="PANTHER" id="PTHR46743">
    <property type="entry name" value="TEICHOIC ACIDS EXPORT ATP-BINDING PROTEIN TAGH"/>
    <property type="match status" value="1"/>
</dbReference>
<keyword evidence="3" id="KW-0547">Nucleotide-binding</keyword>
<proteinExistence type="inferred from homology"/>
<evidence type="ECO:0000259" key="5">
    <source>
        <dbReference type="PROSITE" id="PS50893"/>
    </source>
</evidence>
<dbReference type="Gene3D" id="3.40.50.300">
    <property type="entry name" value="P-loop containing nucleotide triphosphate hydrolases"/>
    <property type="match status" value="1"/>
</dbReference>
<dbReference type="SUPFAM" id="SSF52540">
    <property type="entry name" value="P-loop containing nucleoside triphosphate hydrolases"/>
    <property type="match status" value="1"/>
</dbReference>
<sequence>MIQLENVSKYYPTRFGPKYALKNLNIDIPDDRDVAMLGVNGAGKSTLMRLIGGIDFPSAGRIKSDRFISWPLALSSGFQGNMTGRENVRFICRIHGVRGTHEIEEFVKEFCELGDMYELPVNSYSSGMRSKYSFAVSMAFDFDTYLIDEIMSVGDEGFRKKCEKAISEKRENANIILVSHNMGTIRKHCNAAILLAYGRAEFYESVDRAIFRYQSL</sequence>
<evidence type="ECO:0000256" key="4">
    <source>
        <dbReference type="ARBA" id="ARBA00022840"/>
    </source>
</evidence>
<name>A0A1G7F8N7_9PROT</name>
<gene>
    <name evidence="6" type="ORF">SAMN04488071_3670</name>
</gene>
<dbReference type="PANTHER" id="PTHR46743:SF2">
    <property type="entry name" value="TEICHOIC ACIDS EXPORT ATP-BINDING PROTEIN TAGH"/>
    <property type="match status" value="1"/>
</dbReference>
<comment type="similarity">
    <text evidence="1">Belongs to the ABC transporter superfamily.</text>
</comment>
<keyword evidence="4 6" id="KW-0067">ATP-binding</keyword>
<dbReference type="InterPro" id="IPR027417">
    <property type="entry name" value="P-loop_NTPase"/>
</dbReference>
<evidence type="ECO:0000313" key="7">
    <source>
        <dbReference type="Proteomes" id="UP000183685"/>
    </source>
</evidence>
<dbReference type="InterPro" id="IPR015860">
    <property type="entry name" value="ABC_transpr_TagH-like"/>
</dbReference>
<dbReference type="Pfam" id="PF00005">
    <property type="entry name" value="ABC_tran"/>
    <property type="match status" value="1"/>
</dbReference>
<keyword evidence="2" id="KW-0813">Transport</keyword>
<dbReference type="InterPro" id="IPR017871">
    <property type="entry name" value="ABC_transporter-like_CS"/>
</dbReference>
<evidence type="ECO:0000313" key="6">
    <source>
        <dbReference type="EMBL" id="SDE72298.1"/>
    </source>
</evidence>
<dbReference type="PROSITE" id="PS00211">
    <property type="entry name" value="ABC_TRANSPORTER_1"/>
    <property type="match status" value="1"/>
</dbReference>
<dbReference type="PROSITE" id="PS50893">
    <property type="entry name" value="ABC_TRANSPORTER_2"/>
    <property type="match status" value="1"/>
</dbReference>
<reference evidence="6 7" key="1">
    <citation type="submission" date="2016-10" db="EMBL/GenBank/DDBJ databases">
        <authorList>
            <person name="de Groot N.N."/>
        </authorList>
    </citation>
    <scope>NUCLEOTIDE SEQUENCE [LARGE SCALE GENOMIC DNA]</scope>
    <source>
        <strain evidence="6 7">CGMCC 1.9109</strain>
    </source>
</reference>
<dbReference type="RefSeq" id="WP_068303709.1">
    <property type="nucleotide sequence ID" value="NZ_DAIOMO010000007.1"/>
</dbReference>
<organism evidence="6 7">
    <name type="scientific">Kordiimonas lacus</name>
    <dbReference type="NCBI Taxonomy" id="637679"/>
    <lineage>
        <taxon>Bacteria</taxon>
        <taxon>Pseudomonadati</taxon>
        <taxon>Pseudomonadota</taxon>
        <taxon>Alphaproteobacteria</taxon>
        <taxon>Kordiimonadales</taxon>
        <taxon>Kordiimonadaceae</taxon>
        <taxon>Kordiimonas</taxon>
    </lineage>
</organism>
<dbReference type="CDD" id="cd03220">
    <property type="entry name" value="ABC_KpsT_Wzt"/>
    <property type="match status" value="1"/>
</dbReference>
<dbReference type="InterPro" id="IPR050683">
    <property type="entry name" value="Bact_Polysacc_Export_ATP-bd"/>
</dbReference>
<dbReference type="GO" id="GO:0005524">
    <property type="term" value="F:ATP binding"/>
    <property type="evidence" value="ECO:0007669"/>
    <property type="project" value="UniProtKB-KW"/>
</dbReference>
<dbReference type="GO" id="GO:0140359">
    <property type="term" value="F:ABC-type transporter activity"/>
    <property type="evidence" value="ECO:0007669"/>
    <property type="project" value="InterPro"/>
</dbReference>
<dbReference type="EMBL" id="FNAK01000009">
    <property type="protein sequence ID" value="SDE72298.1"/>
    <property type="molecule type" value="Genomic_DNA"/>
</dbReference>
<accession>A0A1G7F8N7</accession>
<dbReference type="GO" id="GO:0016020">
    <property type="term" value="C:membrane"/>
    <property type="evidence" value="ECO:0007669"/>
    <property type="project" value="InterPro"/>
</dbReference>
<dbReference type="InterPro" id="IPR003439">
    <property type="entry name" value="ABC_transporter-like_ATP-bd"/>
</dbReference>